<feature type="compositionally biased region" description="Low complexity" evidence="1">
    <location>
        <begin position="87"/>
        <end position="105"/>
    </location>
</feature>
<feature type="compositionally biased region" description="Low complexity" evidence="1">
    <location>
        <begin position="51"/>
        <end position="64"/>
    </location>
</feature>
<keyword evidence="3" id="KW-1185">Reference proteome</keyword>
<feature type="compositionally biased region" description="Low complexity" evidence="1">
    <location>
        <begin position="31"/>
        <end position="40"/>
    </location>
</feature>
<accession>A0A8J9VM77</accession>
<name>A0A8J9VM77_BRALA</name>
<dbReference type="EMBL" id="OV696686">
    <property type="protein sequence ID" value="CAH1232383.1"/>
    <property type="molecule type" value="Genomic_DNA"/>
</dbReference>
<organism evidence="2 3">
    <name type="scientific">Branchiostoma lanceolatum</name>
    <name type="common">Common lancelet</name>
    <name type="synonym">Amphioxus lanceolatum</name>
    <dbReference type="NCBI Taxonomy" id="7740"/>
    <lineage>
        <taxon>Eukaryota</taxon>
        <taxon>Metazoa</taxon>
        <taxon>Chordata</taxon>
        <taxon>Cephalochordata</taxon>
        <taxon>Leptocardii</taxon>
        <taxon>Amphioxiformes</taxon>
        <taxon>Branchiostomatidae</taxon>
        <taxon>Branchiostoma</taxon>
    </lineage>
</organism>
<feature type="region of interest" description="Disordered" evidence="1">
    <location>
        <begin position="1"/>
        <end position="105"/>
    </location>
</feature>
<evidence type="ECO:0000313" key="2">
    <source>
        <dbReference type="EMBL" id="CAH1232383.1"/>
    </source>
</evidence>
<proteinExistence type="predicted"/>
<evidence type="ECO:0000313" key="3">
    <source>
        <dbReference type="Proteomes" id="UP000838412"/>
    </source>
</evidence>
<dbReference type="AlphaFoldDB" id="A0A8J9VM77"/>
<gene>
    <name evidence="2" type="primary">Hypp451</name>
    <name evidence="2" type="ORF">BLAG_LOCUS1536</name>
</gene>
<sequence>MDALAGYDSEGSESNDSAFTEKPRPFPLKKQVPVVMVQPQADVKYRRESQKAAASSSGSQAGMSDLQQDPEGTWLAGQSSSEAVPRLGEGQTQGQEGLTQVTGQETTEVTFKVTSQRGAEAFQVTISRQEAFVLQITLPSQIKIRVKETSEIPIQITQPS</sequence>
<evidence type="ECO:0000256" key="1">
    <source>
        <dbReference type="SAM" id="MobiDB-lite"/>
    </source>
</evidence>
<dbReference type="Proteomes" id="UP000838412">
    <property type="component" value="Chromosome 1"/>
</dbReference>
<reference evidence="2" key="1">
    <citation type="submission" date="2022-01" db="EMBL/GenBank/DDBJ databases">
        <authorList>
            <person name="Braso-Vives M."/>
        </authorList>
    </citation>
    <scope>NUCLEOTIDE SEQUENCE</scope>
</reference>
<protein>
    <submittedName>
        <fullName evidence="2">Hypp451 protein</fullName>
    </submittedName>
</protein>